<dbReference type="SUPFAM" id="SSF53756">
    <property type="entry name" value="UDP-Glycosyltransferase/glycogen phosphorylase"/>
    <property type="match status" value="1"/>
</dbReference>
<evidence type="ECO:0000256" key="1">
    <source>
        <dbReference type="ARBA" id="ARBA00004167"/>
    </source>
</evidence>
<evidence type="ECO:0000256" key="2">
    <source>
        <dbReference type="ARBA" id="ARBA00009995"/>
    </source>
</evidence>
<reference evidence="13" key="1">
    <citation type="submission" date="2024-02" db="UniProtKB">
        <authorList>
            <consortium name="WormBaseParasite"/>
        </authorList>
    </citation>
    <scope>IDENTIFICATION</scope>
</reference>
<keyword evidence="7 11" id="KW-0732">Signal</keyword>
<protein>
    <recommendedName>
        <fullName evidence="3">glucuronosyltransferase</fullName>
        <ecNumber evidence="3">2.4.1.17</ecNumber>
    </recommendedName>
</protein>
<evidence type="ECO:0000313" key="13">
    <source>
        <dbReference type="WBParaSite" id="TCONS_00005177.p1"/>
    </source>
</evidence>
<dbReference type="GO" id="GO:0015020">
    <property type="term" value="F:glucuronosyltransferase activity"/>
    <property type="evidence" value="ECO:0007669"/>
    <property type="project" value="UniProtKB-EC"/>
</dbReference>
<comment type="subcellular location">
    <subcellularLocation>
        <location evidence="1">Membrane</location>
        <topology evidence="1">Single-pass membrane protein</topology>
    </subcellularLocation>
</comment>
<evidence type="ECO:0000313" key="12">
    <source>
        <dbReference type="Proteomes" id="UP000035681"/>
    </source>
</evidence>
<dbReference type="GO" id="GO:0016020">
    <property type="term" value="C:membrane"/>
    <property type="evidence" value="ECO:0007669"/>
    <property type="project" value="UniProtKB-SubCell"/>
</dbReference>
<keyword evidence="8" id="KW-1133">Transmembrane helix</keyword>
<dbReference type="Proteomes" id="UP000035681">
    <property type="component" value="Unplaced"/>
</dbReference>
<dbReference type="PANTHER" id="PTHR48043:SF23">
    <property type="entry name" value="UDP-GLUCURONOSYLTRANSFERASE"/>
    <property type="match status" value="1"/>
</dbReference>
<keyword evidence="6" id="KW-0812">Transmembrane</keyword>
<keyword evidence="12" id="KW-1185">Reference proteome</keyword>
<evidence type="ECO:0000256" key="10">
    <source>
        <dbReference type="ARBA" id="ARBA00047475"/>
    </source>
</evidence>
<keyword evidence="5" id="KW-0808">Transferase</keyword>
<evidence type="ECO:0000256" key="5">
    <source>
        <dbReference type="ARBA" id="ARBA00022679"/>
    </source>
</evidence>
<dbReference type="Pfam" id="PF00201">
    <property type="entry name" value="UDPGT"/>
    <property type="match status" value="1"/>
</dbReference>
<dbReference type="InterPro" id="IPR002213">
    <property type="entry name" value="UDP_glucos_trans"/>
</dbReference>
<dbReference type="CDD" id="cd03784">
    <property type="entry name" value="GT1_Gtf-like"/>
    <property type="match status" value="1"/>
</dbReference>
<evidence type="ECO:0000256" key="9">
    <source>
        <dbReference type="ARBA" id="ARBA00023136"/>
    </source>
</evidence>
<evidence type="ECO:0000256" key="3">
    <source>
        <dbReference type="ARBA" id="ARBA00012544"/>
    </source>
</evidence>
<dbReference type="InterPro" id="IPR050271">
    <property type="entry name" value="UDP-glycosyltransferase"/>
</dbReference>
<dbReference type="PANTHER" id="PTHR48043">
    <property type="entry name" value="EG:EG0003.4 PROTEIN-RELATED"/>
    <property type="match status" value="1"/>
</dbReference>
<feature type="signal peptide" evidence="11">
    <location>
        <begin position="1"/>
        <end position="18"/>
    </location>
</feature>
<accession>A0AAF5HZG0</accession>
<keyword evidence="4" id="KW-0328">Glycosyltransferase</keyword>
<evidence type="ECO:0000256" key="6">
    <source>
        <dbReference type="ARBA" id="ARBA00022692"/>
    </source>
</evidence>
<evidence type="ECO:0000256" key="7">
    <source>
        <dbReference type="ARBA" id="ARBA00022729"/>
    </source>
</evidence>
<name>A0AAF5HZG0_STRER</name>
<comment type="catalytic activity">
    <reaction evidence="10">
        <text>glucuronate acceptor + UDP-alpha-D-glucuronate = acceptor beta-D-glucuronoside + UDP + H(+)</text>
        <dbReference type="Rhea" id="RHEA:21032"/>
        <dbReference type="ChEBI" id="CHEBI:15378"/>
        <dbReference type="ChEBI" id="CHEBI:58052"/>
        <dbReference type="ChEBI" id="CHEBI:58223"/>
        <dbReference type="ChEBI" id="CHEBI:132367"/>
        <dbReference type="ChEBI" id="CHEBI:132368"/>
        <dbReference type="EC" id="2.4.1.17"/>
    </reaction>
</comment>
<feature type="chain" id="PRO_5042024158" description="glucuronosyltransferase" evidence="11">
    <location>
        <begin position="19"/>
        <end position="646"/>
    </location>
</feature>
<dbReference type="FunFam" id="3.40.50.2000:FF:000038">
    <property type="entry name" value="UDP-GlucuronosylTransferase"/>
    <property type="match status" value="1"/>
</dbReference>
<evidence type="ECO:0000256" key="11">
    <source>
        <dbReference type="SAM" id="SignalP"/>
    </source>
</evidence>
<keyword evidence="9" id="KW-0472">Membrane</keyword>
<organism evidence="12 13">
    <name type="scientific">Strongyloides stercoralis</name>
    <name type="common">Threadworm</name>
    <dbReference type="NCBI Taxonomy" id="6248"/>
    <lineage>
        <taxon>Eukaryota</taxon>
        <taxon>Metazoa</taxon>
        <taxon>Ecdysozoa</taxon>
        <taxon>Nematoda</taxon>
        <taxon>Chromadorea</taxon>
        <taxon>Rhabditida</taxon>
        <taxon>Tylenchina</taxon>
        <taxon>Panagrolaimomorpha</taxon>
        <taxon>Strongyloidoidea</taxon>
        <taxon>Strongyloididae</taxon>
        <taxon>Strongyloides</taxon>
    </lineage>
</organism>
<evidence type="ECO:0000256" key="8">
    <source>
        <dbReference type="ARBA" id="ARBA00022989"/>
    </source>
</evidence>
<evidence type="ECO:0000256" key="4">
    <source>
        <dbReference type="ARBA" id="ARBA00022676"/>
    </source>
</evidence>
<dbReference type="WBParaSite" id="TCONS_00005177.p1">
    <property type="protein sequence ID" value="TCONS_00005177.p1"/>
    <property type="gene ID" value="XLOC_003522"/>
</dbReference>
<dbReference type="AlphaFoldDB" id="A0AAF5HZG0"/>
<proteinExistence type="inferred from homology"/>
<comment type="similarity">
    <text evidence="2">Belongs to the UDP-glycosyltransferase family.</text>
</comment>
<dbReference type="Gene3D" id="3.40.50.2000">
    <property type="entry name" value="Glycogen Phosphorylase B"/>
    <property type="match status" value="1"/>
</dbReference>
<sequence length="646" mass="74031">MILIIYFLSFFIIPLSQSYKILICNPKIGYSHVNFFGQMADILHEAGHDVTVLSVEMDLSVKHPGAYKAKIINYPSNPIASEIFSKQSHINTIWESEDNTISQLNAINSWPDAMYEQGKMIFNDKNFTLKMIDEKFDFAITEALGHYFVGLFKVWGIKKYALGSAVSLLNSLYDEFGLQFPASFIPTVMNYFGNDITFNDRFLNLISHWMTLLYTVWKWNKSTLHKEFNEKYGKNFFDIRKSISDTSFFFINSNPFLDYPGPKVPKMIEIAGIGIPKPKPLNNYWDRILSKNKYNILISFGTISKCQNMPDKKKNAIINTIRRMKNVTFIWKYEAPNDGLNNGIDNLILTKWFPQNDLLNDKRISLFITHGGANSITELAFRGVKALAIPIFIDQFKNTKLVEKHKIGKLMSKNDLEIDGLLEKNINDIMSNKEYSDNVLLLSERLNNLPIPPKELLIKNIEFACKYGPFPMLDLPSIDMGFIEYHNIDIMYNNESESHNFMNQNTTTISVVKDNGNKVELVIKIPQLKKKGKILKSIIGTVKKHTDPSKLCANAIFSEFILDNTSLHFIVNVFKNRKKIETFLGSYMCDIKQFPSRISPESAEFEILQAPSGNAFIGLTLIKIDNISVNWKEFQDQNGTIDVSDL</sequence>
<dbReference type="EC" id="2.4.1.17" evidence="3"/>